<dbReference type="InterPro" id="IPR047690">
    <property type="entry name" value="IPExxxVDY_fam"/>
</dbReference>
<evidence type="ECO:0000313" key="1">
    <source>
        <dbReference type="EMBL" id="TKK68196.1"/>
    </source>
</evidence>
<dbReference type="Proteomes" id="UP000305848">
    <property type="component" value="Unassembled WGS sequence"/>
</dbReference>
<dbReference type="RefSeq" id="WP_137261875.1">
    <property type="nucleotide sequence ID" value="NZ_SZQL01000008.1"/>
</dbReference>
<dbReference type="AlphaFoldDB" id="A0A4U3L3P0"/>
<sequence>MTKLCLDVDELTEDFFDDTCLLGITSTIKSYQFCWSINQALNYQFRLNRDIEIQLRRRERSYYFRVYEHKVRHTQLSHYIYHNYNDGEYLLPEFRNMDFLWLMKGDNIETSTCLQLMQVIKSLNGVQLVAELTNEKIRNKGHLIF</sequence>
<accession>A0A4U3L3P0</accession>
<organism evidence="1 2">
    <name type="scientific">Ilyomonas limi</name>
    <dbReference type="NCBI Taxonomy" id="2575867"/>
    <lineage>
        <taxon>Bacteria</taxon>
        <taxon>Pseudomonadati</taxon>
        <taxon>Bacteroidota</taxon>
        <taxon>Chitinophagia</taxon>
        <taxon>Chitinophagales</taxon>
        <taxon>Chitinophagaceae</taxon>
        <taxon>Ilyomonas</taxon>
    </lineage>
</organism>
<dbReference type="EMBL" id="SZQL01000008">
    <property type="protein sequence ID" value="TKK68196.1"/>
    <property type="molecule type" value="Genomic_DNA"/>
</dbReference>
<dbReference type="NCBIfam" id="NF033205">
    <property type="entry name" value="IPExxxVDY"/>
    <property type="match status" value="1"/>
</dbReference>
<evidence type="ECO:0000313" key="2">
    <source>
        <dbReference type="Proteomes" id="UP000305848"/>
    </source>
</evidence>
<gene>
    <name evidence="1" type="ORF">FC093_11205</name>
</gene>
<proteinExistence type="predicted"/>
<keyword evidence="2" id="KW-1185">Reference proteome</keyword>
<protein>
    <submittedName>
        <fullName evidence="1">IPExxxVDY family protein</fullName>
    </submittedName>
</protein>
<dbReference type="OrthoDB" id="676614at2"/>
<comment type="caution">
    <text evidence="1">The sequence shown here is derived from an EMBL/GenBank/DDBJ whole genome shotgun (WGS) entry which is preliminary data.</text>
</comment>
<name>A0A4U3L3P0_9BACT</name>
<reference evidence="1 2" key="1">
    <citation type="submission" date="2019-05" db="EMBL/GenBank/DDBJ databases">
        <title>Panacibacter sp. strain 17mud1-8 Genome sequencing and assembly.</title>
        <authorList>
            <person name="Chhetri G."/>
        </authorList>
    </citation>
    <scope>NUCLEOTIDE SEQUENCE [LARGE SCALE GENOMIC DNA]</scope>
    <source>
        <strain evidence="1 2">17mud1-8</strain>
    </source>
</reference>